<reference evidence="1" key="1">
    <citation type="submission" date="2022-01" db="EMBL/GenBank/DDBJ databases">
        <authorList>
            <person name="King R."/>
        </authorList>
    </citation>
    <scope>NUCLEOTIDE SEQUENCE</scope>
</reference>
<sequence>MEKSRHPPRRRGYGATKGNLIGAECSQEGEVSLSSEVLISRRKGRKEEREEREQKEEGRRVLMAGVLVARAGEG</sequence>
<dbReference type="Proteomes" id="UP001152798">
    <property type="component" value="Chromosome 1"/>
</dbReference>
<keyword evidence="2" id="KW-1185">Reference proteome</keyword>
<dbReference type="EMBL" id="OV725077">
    <property type="protein sequence ID" value="CAH1390206.1"/>
    <property type="molecule type" value="Genomic_DNA"/>
</dbReference>
<organism evidence="1 2">
    <name type="scientific">Nezara viridula</name>
    <name type="common">Southern green stink bug</name>
    <name type="synonym">Cimex viridulus</name>
    <dbReference type="NCBI Taxonomy" id="85310"/>
    <lineage>
        <taxon>Eukaryota</taxon>
        <taxon>Metazoa</taxon>
        <taxon>Ecdysozoa</taxon>
        <taxon>Arthropoda</taxon>
        <taxon>Hexapoda</taxon>
        <taxon>Insecta</taxon>
        <taxon>Pterygota</taxon>
        <taxon>Neoptera</taxon>
        <taxon>Paraneoptera</taxon>
        <taxon>Hemiptera</taxon>
        <taxon>Heteroptera</taxon>
        <taxon>Panheteroptera</taxon>
        <taxon>Pentatomomorpha</taxon>
        <taxon>Pentatomoidea</taxon>
        <taxon>Pentatomidae</taxon>
        <taxon>Pentatominae</taxon>
        <taxon>Nezara</taxon>
    </lineage>
</organism>
<gene>
    <name evidence="1" type="ORF">NEZAVI_LOCUS1445</name>
</gene>
<protein>
    <submittedName>
        <fullName evidence="1">Uncharacterized protein</fullName>
    </submittedName>
</protein>
<name>A0A9P0E1X5_NEZVI</name>
<proteinExistence type="predicted"/>
<accession>A0A9P0E1X5</accession>
<evidence type="ECO:0000313" key="1">
    <source>
        <dbReference type="EMBL" id="CAH1390206.1"/>
    </source>
</evidence>
<dbReference type="AlphaFoldDB" id="A0A9P0E1X5"/>
<dbReference type="OrthoDB" id="10468461at2759"/>
<evidence type="ECO:0000313" key="2">
    <source>
        <dbReference type="Proteomes" id="UP001152798"/>
    </source>
</evidence>